<dbReference type="Gramene" id="TVU40422">
    <property type="protein sequence ID" value="TVU40422"/>
    <property type="gene ID" value="EJB05_13886"/>
</dbReference>
<feature type="non-terminal residue" evidence="2">
    <location>
        <position position="1"/>
    </location>
</feature>
<dbReference type="Proteomes" id="UP000324897">
    <property type="component" value="Chromosome 4"/>
</dbReference>
<evidence type="ECO:0000313" key="3">
    <source>
        <dbReference type="Proteomes" id="UP000324897"/>
    </source>
</evidence>
<evidence type="ECO:0000256" key="1">
    <source>
        <dbReference type="SAM" id="MobiDB-lite"/>
    </source>
</evidence>
<gene>
    <name evidence="2" type="ORF">EJB05_13886</name>
</gene>
<sequence length="109" mass="11598">MDAVPASVAAWLSAASRRVTGRLVFQNKGVGKGSDDDGVEEAAFELPCLEKATSISLDLGVSRPRPAAGRHLYPPHRARPGKGLVPRTFCARRPCLLASVPKLAEAHRS</sequence>
<feature type="region of interest" description="Disordered" evidence="1">
    <location>
        <begin position="66"/>
        <end position="85"/>
    </location>
</feature>
<accession>A0A5J9VVG3</accession>
<organism evidence="2 3">
    <name type="scientific">Eragrostis curvula</name>
    <name type="common">weeping love grass</name>
    <dbReference type="NCBI Taxonomy" id="38414"/>
    <lineage>
        <taxon>Eukaryota</taxon>
        <taxon>Viridiplantae</taxon>
        <taxon>Streptophyta</taxon>
        <taxon>Embryophyta</taxon>
        <taxon>Tracheophyta</taxon>
        <taxon>Spermatophyta</taxon>
        <taxon>Magnoliopsida</taxon>
        <taxon>Liliopsida</taxon>
        <taxon>Poales</taxon>
        <taxon>Poaceae</taxon>
        <taxon>PACMAD clade</taxon>
        <taxon>Chloridoideae</taxon>
        <taxon>Eragrostideae</taxon>
        <taxon>Eragrostidinae</taxon>
        <taxon>Eragrostis</taxon>
    </lineage>
</organism>
<dbReference type="AlphaFoldDB" id="A0A5J9VVG3"/>
<proteinExistence type="predicted"/>
<reference evidence="2 3" key="1">
    <citation type="journal article" date="2019" name="Sci. Rep.">
        <title>A high-quality genome of Eragrostis curvula grass provides insights into Poaceae evolution and supports new strategies to enhance forage quality.</title>
        <authorList>
            <person name="Carballo J."/>
            <person name="Santos B.A.C.M."/>
            <person name="Zappacosta D."/>
            <person name="Garbus I."/>
            <person name="Selva J.P."/>
            <person name="Gallo C.A."/>
            <person name="Diaz A."/>
            <person name="Albertini E."/>
            <person name="Caccamo M."/>
            <person name="Echenique V."/>
        </authorList>
    </citation>
    <scope>NUCLEOTIDE SEQUENCE [LARGE SCALE GENOMIC DNA]</scope>
    <source>
        <strain evidence="3">cv. Victoria</strain>
        <tissue evidence="2">Leaf</tissue>
    </source>
</reference>
<evidence type="ECO:0000313" key="2">
    <source>
        <dbReference type="EMBL" id="TVU40422.1"/>
    </source>
</evidence>
<name>A0A5J9VVG3_9POAL</name>
<keyword evidence="3" id="KW-1185">Reference proteome</keyword>
<protein>
    <submittedName>
        <fullName evidence="2">Uncharacterized protein</fullName>
    </submittedName>
</protein>
<comment type="caution">
    <text evidence="2">The sequence shown here is derived from an EMBL/GenBank/DDBJ whole genome shotgun (WGS) entry which is preliminary data.</text>
</comment>
<dbReference type="EMBL" id="RWGY01000007">
    <property type="protein sequence ID" value="TVU40422.1"/>
    <property type="molecule type" value="Genomic_DNA"/>
</dbReference>